<accession>A0ABV7AKN2</accession>
<proteinExistence type="predicted"/>
<dbReference type="Proteomes" id="UP001595443">
    <property type="component" value="Unassembled WGS sequence"/>
</dbReference>
<feature type="transmembrane region" description="Helical" evidence="2">
    <location>
        <begin position="25"/>
        <end position="45"/>
    </location>
</feature>
<evidence type="ECO:0000313" key="3">
    <source>
        <dbReference type="EMBL" id="MFC2969994.1"/>
    </source>
</evidence>
<feature type="region of interest" description="Disordered" evidence="1">
    <location>
        <begin position="122"/>
        <end position="177"/>
    </location>
</feature>
<name>A0ABV7AKN2_9RHOB</name>
<keyword evidence="2" id="KW-0812">Transmembrane</keyword>
<evidence type="ECO:0000313" key="4">
    <source>
        <dbReference type="Proteomes" id="UP001595443"/>
    </source>
</evidence>
<dbReference type="Pfam" id="PF04186">
    <property type="entry name" value="FxsA"/>
    <property type="match status" value="1"/>
</dbReference>
<dbReference type="NCBIfam" id="NF008528">
    <property type="entry name" value="PRK11463.1-2"/>
    <property type="match status" value="1"/>
</dbReference>
<dbReference type="PANTHER" id="PTHR35335">
    <property type="entry name" value="UPF0716 PROTEIN FXSA"/>
    <property type="match status" value="1"/>
</dbReference>
<dbReference type="InterPro" id="IPR007313">
    <property type="entry name" value="FxsA"/>
</dbReference>
<evidence type="ECO:0000256" key="1">
    <source>
        <dbReference type="SAM" id="MobiDB-lite"/>
    </source>
</evidence>
<dbReference type="RefSeq" id="WP_377834751.1">
    <property type="nucleotide sequence ID" value="NZ_JBHRSK010000016.1"/>
</dbReference>
<keyword evidence="2" id="KW-1133">Transmembrane helix</keyword>
<keyword evidence="2" id="KW-0472">Membrane</keyword>
<dbReference type="EMBL" id="JBHRSK010000016">
    <property type="protein sequence ID" value="MFC2969994.1"/>
    <property type="molecule type" value="Genomic_DNA"/>
</dbReference>
<feature type="compositionally biased region" description="Gly residues" evidence="1">
    <location>
        <begin position="136"/>
        <end position="149"/>
    </location>
</feature>
<gene>
    <name evidence="3" type="ORF">ACFOES_18000</name>
</gene>
<keyword evidence="4" id="KW-1185">Reference proteome</keyword>
<organism evidence="3 4">
    <name type="scientific">Acidimangrovimonas pyrenivorans</name>
    <dbReference type="NCBI Taxonomy" id="2030798"/>
    <lineage>
        <taxon>Bacteria</taxon>
        <taxon>Pseudomonadati</taxon>
        <taxon>Pseudomonadota</taxon>
        <taxon>Alphaproteobacteria</taxon>
        <taxon>Rhodobacterales</taxon>
        <taxon>Paracoccaceae</taxon>
        <taxon>Acidimangrovimonas</taxon>
    </lineage>
</organism>
<sequence>MWLFALFVFVPLTEIALFIKVGGWLTLWPTLAIVIGTAMLGTALVKRQGMQTMEELRRSFSELDDPTAPLAHGAMILLSGALLVTPGFLTDTIGFLLLVPAVRRAIMRWAGRNMRVTTFEMGSGRMQSGPRPHGPHSGGPHGGYPGDFGDGSVIDGEFEELDPNKRPTHQPSGWTRH</sequence>
<dbReference type="PANTHER" id="PTHR35335:SF1">
    <property type="entry name" value="UPF0716 PROTEIN FXSA"/>
    <property type="match status" value="1"/>
</dbReference>
<comment type="caution">
    <text evidence="3">The sequence shown here is derived from an EMBL/GenBank/DDBJ whole genome shotgun (WGS) entry which is preliminary data.</text>
</comment>
<evidence type="ECO:0000256" key="2">
    <source>
        <dbReference type="SAM" id="Phobius"/>
    </source>
</evidence>
<protein>
    <submittedName>
        <fullName evidence="3">FxsA family protein</fullName>
    </submittedName>
</protein>
<reference evidence="4" key="1">
    <citation type="journal article" date="2019" name="Int. J. Syst. Evol. Microbiol.">
        <title>The Global Catalogue of Microorganisms (GCM) 10K type strain sequencing project: providing services to taxonomists for standard genome sequencing and annotation.</title>
        <authorList>
            <consortium name="The Broad Institute Genomics Platform"/>
            <consortium name="The Broad Institute Genome Sequencing Center for Infectious Disease"/>
            <person name="Wu L."/>
            <person name="Ma J."/>
        </authorList>
    </citation>
    <scope>NUCLEOTIDE SEQUENCE [LARGE SCALE GENOMIC DNA]</scope>
    <source>
        <strain evidence="4">KCTC 62192</strain>
    </source>
</reference>